<dbReference type="PROSITE" id="PS00629">
    <property type="entry name" value="IMP_1"/>
    <property type="match status" value="1"/>
</dbReference>
<evidence type="ECO:0000256" key="1">
    <source>
        <dbReference type="ARBA" id="ARBA00001946"/>
    </source>
</evidence>
<feature type="binding site" evidence="14">
    <location>
        <position position="102"/>
    </location>
    <ligand>
        <name>Mg(2+)</name>
        <dbReference type="ChEBI" id="CHEBI:18420"/>
        <label>1</label>
        <note>catalytic</note>
    </ligand>
</feature>
<evidence type="ECO:0000256" key="13">
    <source>
        <dbReference type="NCBIfam" id="TIGR02067"/>
    </source>
</evidence>
<organism evidence="15 16">
    <name type="scientific">Corynebacterium pseudodiphtheriticum</name>
    <dbReference type="NCBI Taxonomy" id="37637"/>
    <lineage>
        <taxon>Bacteria</taxon>
        <taxon>Bacillati</taxon>
        <taxon>Actinomycetota</taxon>
        <taxon>Actinomycetes</taxon>
        <taxon>Mycobacteriales</taxon>
        <taxon>Corynebacteriaceae</taxon>
        <taxon>Corynebacterium</taxon>
    </lineage>
</organism>
<dbReference type="GO" id="GO:0004401">
    <property type="term" value="F:histidinol-phosphatase activity"/>
    <property type="evidence" value="ECO:0007669"/>
    <property type="project" value="UniProtKB-UniRule"/>
</dbReference>
<dbReference type="Gene3D" id="3.30.540.10">
    <property type="entry name" value="Fructose-1,6-Bisphosphatase, subunit A, domain 1"/>
    <property type="match status" value="1"/>
</dbReference>
<evidence type="ECO:0000256" key="12">
    <source>
        <dbReference type="ARBA" id="ARBA00053547"/>
    </source>
</evidence>
<dbReference type="GO" id="GO:0046872">
    <property type="term" value="F:metal ion binding"/>
    <property type="evidence" value="ECO:0007669"/>
    <property type="project" value="UniProtKB-KW"/>
</dbReference>
<keyword evidence="6" id="KW-0028">Amino-acid biosynthesis</keyword>
<dbReference type="EC" id="3.1.3.15" evidence="4 13"/>
<evidence type="ECO:0000256" key="2">
    <source>
        <dbReference type="ARBA" id="ARBA00004970"/>
    </source>
</evidence>
<dbReference type="NCBIfam" id="TIGR02067">
    <property type="entry name" value="his_9_HisN"/>
    <property type="match status" value="1"/>
</dbReference>
<dbReference type="GO" id="GO:0008934">
    <property type="term" value="F:inositol monophosphate 1-phosphatase activity"/>
    <property type="evidence" value="ECO:0007669"/>
    <property type="project" value="TreeGrafter"/>
</dbReference>
<keyword evidence="7 14" id="KW-0479">Metal-binding</keyword>
<dbReference type="SUPFAM" id="SSF56655">
    <property type="entry name" value="Carbohydrate phosphatase"/>
    <property type="match status" value="1"/>
</dbReference>
<keyword evidence="9 14" id="KW-0460">Magnesium</keyword>
<dbReference type="InterPro" id="IPR011809">
    <property type="entry name" value="His_9_proposed"/>
</dbReference>
<evidence type="ECO:0000256" key="5">
    <source>
        <dbReference type="ARBA" id="ARBA00021697"/>
    </source>
</evidence>
<evidence type="ECO:0000313" key="15">
    <source>
        <dbReference type="EMBL" id="MDK4306516.1"/>
    </source>
</evidence>
<comment type="catalytic activity">
    <reaction evidence="11">
        <text>L-histidinol phosphate + H2O = L-histidinol + phosphate</text>
        <dbReference type="Rhea" id="RHEA:14465"/>
        <dbReference type="ChEBI" id="CHEBI:15377"/>
        <dbReference type="ChEBI" id="CHEBI:43474"/>
        <dbReference type="ChEBI" id="CHEBI:57699"/>
        <dbReference type="ChEBI" id="CHEBI:57980"/>
        <dbReference type="EC" id="3.1.3.15"/>
    </reaction>
</comment>
<dbReference type="AlphaFoldDB" id="A0AAP4BTL9"/>
<evidence type="ECO:0000256" key="11">
    <source>
        <dbReference type="ARBA" id="ARBA00049158"/>
    </source>
</evidence>
<evidence type="ECO:0000256" key="7">
    <source>
        <dbReference type="ARBA" id="ARBA00022723"/>
    </source>
</evidence>
<evidence type="ECO:0000256" key="10">
    <source>
        <dbReference type="ARBA" id="ARBA00023102"/>
    </source>
</evidence>
<sequence>MTNPVSESRVETSTGSAYAEDLALALELADRADGITLHRFNSADLRVQSKPDMTPVSDADIACEEMLREQLGGARHKDAILGEEMGGTPVFSGRQWVIDPIDGTKNYVRGVPVWATLIALLVDGEPVVGVVSAPALGRRWYAAKDHGAFRRVFAGEPDPLSVSEVRDLGDASMSFSSLAGWQERDKLNDFVELSDKTWRLRGFGDFWSYCLVAEGAVDAAAEPEVSLWDLAALDIIVREAGGNFTSLDGKRGPHGGSAVATNGHLHESVLGLLG</sequence>
<reference evidence="15" key="1">
    <citation type="submission" date="2023-05" db="EMBL/GenBank/DDBJ databases">
        <title>Metabolic capabilities are highly conserved among human nasal-associated Corynebacterium species in pangenomic analyses.</title>
        <authorList>
            <person name="Tran T.H."/>
            <person name="Roberts A.Q."/>
            <person name="Escapa I.F."/>
            <person name="Gao W."/>
            <person name="Conlan S."/>
            <person name="Kong H."/>
            <person name="Segre J.A."/>
            <person name="Kelly M.S."/>
            <person name="Lemon K.P."/>
        </authorList>
    </citation>
    <scope>NUCLEOTIDE SEQUENCE</scope>
    <source>
        <strain evidence="15">KPL2773</strain>
    </source>
</reference>
<dbReference type="FunFam" id="3.30.540.10:FF:000003">
    <property type="entry name" value="Inositol-1-monophosphatase"/>
    <property type="match status" value="1"/>
</dbReference>
<dbReference type="InterPro" id="IPR020583">
    <property type="entry name" value="Inositol_monoP_metal-BS"/>
</dbReference>
<evidence type="ECO:0000256" key="4">
    <source>
        <dbReference type="ARBA" id="ARBA00013085"/>
    </source>
</evidence>
<gene>
    <name evidence="15" type="primary">hisN</name>
    <name evidence="15" type="ORF">QPX42_02970</name>
</gene>
<dbReference type="RefSeq" id="WP_064834217.1">
    <property type="nucleotide sequence ID" value="NZ_CP051667.1"/>
</dbReference>
<dbReference type="Proteomes" id="UP001224412">
    <property type="component" value="Unassembled WGS sequence"/>
</dbReference>
<evidence type="ECO:0000256" key="8">
    <source>
        <dbReference type="ARBA" id="ARBA00022801"/>
    </source>
</evidence>
<dbReference type="PANTHER" id="PTHR20854:SF4">
    <property type="entry name" value="INOSITOL-1-MONOPHOSPHATASE-RELATED"/>
    <property type="match status" value="1"/>
</dbReference>
<dbReference type="GO" id="GO:0007165">
    <property type="term" value="P:signal transduction"/>
    <property type="evidence" value="ECO:0007669"/>
    <property type="project" value="TreeGrafter"/>
</dbReference>
<dbReference type="EMBL" id="JASNVH010000003">
    <property type="protein sequence ID" value="MDK4306516.1"/>
    <property type="molecule type" value="Genomic_DNA"/>
</dbReference>
<comment type="pathway">
    <text evidence="2">Amino-acid biosynthesis; L-histidine biosynthesis; L-histidine from 5-phospho-alpha-D-ribose 1-diphosphate: step 8/9.</text>
</comment>
<evidence type="ECO:0000256" key="6">
    <source>
        <dbReference type="ARBA" id="ARBA00022605"/>
    </source>
</evidence>
<comment type="cofactor">
    <cofactor evidence="1 14">
        <name>Mg(2+)</name>
        <dbReference type="ChEBI" id="CHEBI:18420"/>
    </cofactor>
</comment>
<keyword evidence="10" id="KW-0368">Histidine biosynthesis</keyword>
<proteinExistence type="inferred from homology"/>
<feature type="binding site" evidence="14">
    <location>
        <position position="99"/>
    </location>
    <ligand>
        <name>Mg(2+)</name>
        <dbReference type="ChEBI" id="CHEBI:18420"/>
        <label>1</label>
        <note>catalytic</note>
    </ligand>
</feature>
<feature type="binding site" evidence="14">
    <location>
        <position position="83"/>
    </location>
    <ligand>
        <name>Mg(2+)</name>
        <dbReference type="ChEBI" id="CHEBI:18420"/>
        <label>1</label>
        <note>catalytic</note>
    </ligand>
</feature>
<comment type="function">
    <text evidence="12">Catalyzes the dephosphorylation of histidinol-phosphate to histidinol, the direct precursor of histidine.</text>
</comment>
<dbReference type="PRINTS" id="PR00377">
    <property type="entry name" value="IMPHPHTASES"/>
</dbReference>
<dbReference type="Gene3D" id="3.40.190.80">
    <property type="match status" value="1"/>
</dbReference>
<dbReference type="GO" id="GO:0006020">
    <property type="term" value="P:inositol metabolic process"/>
    <property type="evidence" value="ECO:0007669"/>
    <property type="project" value="TreeGrafter"/>
</dbReference>
<protein>
    <recommendedName>
        <fullName evidence="5 13">Histidinol-phosphatase</fullName>
        <ecNumber evidence="4 13">3.1.3.15</ecNumber>
    </recommendedName>
</protein>
<evidence type="ECO:0000256" key="14">
    <source>
        <dbReference type="PIRSR" id="PIRSR600760-2"/>
    </source>
</evidence>
<dbReference type="Pfam" id="PF00459">
    <property type="entry name" value="Inositol_P"/>
    <property type="match status" value="1"/>
</dbReference>
<feature type="binding site" evidence="14">
    <location>
        <position position="229"/>
    </location>
    <ligand>
        <name>Mg(2+)</name>
        <dbReference type="ChEBI" id="CHEBI:18420"/>
        <label>1</label>
        <note>catalytic</note>
    </ligand>
</feature>
<feature type="binding site" evidence="14">
    <location>
        <position position="101"/>
    </location>
    <ligand>
        <name>Mg(2+)</name>
        <dbReference type="ChEBI" id="CHEBI:18420"/>
        <label>1</label>
        <note>catalytic</note>
    </ligand>
</feature>
<dbReference type="PANTHER" id="PTHR20854">
    <property type="entry name" value="INOSITOL MONOPHOSPHATASE"/>
    <property type="match status" value="1"/>
</dbReference>
<dbReference type="InterPro" id="IPR000760">
    <property type="entry name" value="Inositol_monophosphatase-like"/>
</dbReference>
<dbReference type="GO" id="GO:0000105">
    <property type="term" value="P:L-histidine biosynthetic process"/>
    <property type="evidence" value="ECO:0007669"/>
    <property type="project" value="UniProtKB-UniRule"/>
</dbReference>
<name>A0AAP4BTL9_9CORY</name>
<comment type="caution">
    <text evidence="15">The sequence shown here is derived from an EMBL/GenBank/DDBJ whole genome shotgun (WGS) entry which is preliminary data.</text>
</comment>
<evidence type="ECO:0000256" key="9">
    <source>
        <dbReference type="ARBA" id="ARBA00022842"/>
    </source>
</evidence>
<accession>A0AAP4BTL9</accession>
<keyword evidence="8 15" id="KW-0378">Hydrolase</keyword>
<evidence type="ECO:0000256" key="3">
    <source>
        <dbReference type="ARBA" id="ARBA00009759"/>
    </source>
</evidence>
<evidence type="ECO:0000313" key="16">
    <source>
        <dbReference type="Proteomes" id="UP001224412"/>
    </source>
</evidence>
<comment type="similarity">
    <text evidence="3">Belongs to the inositol monophosphatase superfamily.</text>
</comment>